<dbReference type="EMBL" id="SPDV01000040">
    <property type="protein sequence ID" value="TFI57057.1"/>
    <property type="molecule type" value="Genomic_DNA"/>
</dbReference>
<name>A0A4Y8ZNN0_9SPHN</name>
<dbReference type="Proteomes" id="UP000298213">
    <property type="component" value="Unassembled WGS sequence"/>
</dbReference>
<evidence type="ECO:0000256" key="4">
    <source>
        <dbReference type="ARBA" id="ARBA00022989"/>
    </source>
</evidence>
<reference evidence="7 8" key="1">
    <citation type="submission" date="2019-03" db="EMBL/GenBank/DDBJ databases">
        <title>Genome sequence of Sphingomonas sp. 17J27-24.</title>
        <authorList>
            <person name="Kim M."/>
            <person name="Maeng S."/>
            <person name="Sathiyaraj S."/>
        </authorList>
    </citation>
    <scope>NUCLEOTIDE SEQUENCE [LARGE SCALE GENOMIC DNA]</scope>
    <source>
        <strain evidence="7 8">17J27-24</strain>
    </source>
</reference>
<dbReference type="PANTHER" id="PTHR21716:SF62">
    <property type="entry name" value="TRANSPORT PROTEIN YDBI-RELATED"/>
    <property type="match status" value="1"/>
</dbReference>
<feature type="transmembrane region" description="Helical" evidence="6">
    <location>
        <begin position="252"/>
        <end position="275"/>
    </location>
</feature>
<sequence>MGATPPRRRLVADLLTVLALVALFWLLWVLRSLLILAFGAIVLAVVLRVIAQPLRRRLRLPDRAALLAAILIVTAVFAVAFWMFGQEVARQASTLRESVPAAWQAIQQRLDTWGLGEAVRQALPSLEGGGQSVVSSMTRMVVSFTSALADIVLVIFGAIYLAADPELYRRGVAKLVPERARPALLEALEDCYGALRLWLLGRVTTMLLVGTLTGVGLWAIGMQAPLALGVTAGILDFVPFVGPIVAAIPAILLALATSPTMALWVVLLYLAAQQLEGNVITPLIQKRAVELPPALLLFALVGFGLLFGAIGVLLAEPLTVVVYVLVKRLYVRGALQTPTSIPGEQATERQAPLA</sequence>
<protein>
    <submittedName>
        <fullName evidence="7">AI-2E family transporter</fullName>
    </submittedName>
</protein>
<gene>
    <name evidence="7" type="ORF">E2493_17030</name>
</gene>
<keyword evidence="5 6" id="KW-0472">Membrane</keyword>
<dbReference type="GO" id="GO:0016020">
    <property type="term" value="C:membrane"/>
    <property type="evidence" value="ECO:0007669"/>
    <property type="project" value="UniProtKB-SubCell"/>
</dbReference>
<evidence type="ECO:0000256" key="3">
    <source>
        <dbReference type="ARBA" id="ARBA00022692"/>
    </source>
</evidence>
<evidence type="ECO:0000256" key="2">
    <source>
        <dbReference type="ARBA" id="ARBA00009773"/>
    </source>
</evidence>
<feature type="transmembrane region" description="Helical" evidence="6">
    <location>
        <begin position="34"/>
        <end position="51"/>
    </location>
</feature>
<feature type="transmembrane region" description="Helical" evidence="6">
    <location>
        <begin position="199"/>
        <end position="220"/>
    </location>
</feature>
<feature type="transmembrane region" description="Helical" evidence="6">
    <location>
        <begin position="295"/>
        <end position="326"/>
    </location>
</feature>
<dbReference type="Pfam" id="PF01594">
    <property type="entry name" value="AI-2E_transport"/>
    <property type="match status" value="1"/>
</dbReference>
<feature type="transmembrane region" description="Helical" evidence="6">
    <location>
        <begin position="63"/>
        <end position="84"/>
    </location>
</feature>
<keyword evidence="4 6" id="KW-1133">Transmembrane helix</keyword>
<comment type="subcellular location">
    <subcellularLocation>
        <location evidence="1">Membrane</location>
        <topology evidence="1">Multi-pass membrane protein</topology>
    </subcellularLocation>
</comment>
<evidence type="ECO:0000256" key="5">
    <source>
        <dbReference type="ARBA" id="ARBA00023136"/>
    </source>
</evidence>
<dbReference type="OrthoDB" id="5761230at2"/>
<evidence type="ECO:0000256" key="1">
    <source>
        <dbReference type="ARBA" id="ARBA00004141"/>
    </source>
</evidence>
<dbReference type="PANTHER" id="PTHR21716">
    <property type="entry name" value="TRANSMEMBRANE PROTEIN"/>
    <property type="match status" value="1"/>
</dbReference>
<keyword evidence="8" id="KW-1185">Reference proteome</keyword>
<comment type="similarity">
    <text evidence="2">Belongs to the autoinducer-2 exporter (AI-2E) (TC 2.A.86) family.</text>
</comment>
<organism evidence="7 8">
    <name type="scientific">Sphingomonas parva</name>
    <dbReference type="NCBI Taxonomy" id="2555898"/>
    <lineage>
        <taxon>Bacteria</taxon>
        <taxon>Pseudomonadati</taxon>
        <taxon>Pseudomonadota</taxon>
        <taxon>Alphaproteobacteria</taxon>
        <taxon>Sphingomonadales</taxon>
        <taxon>Sphingomonadaceae</taxon>
        <taxon>Sphingomonas</taxon>
    </lineage>
</organism>
<dbReference type="InterPro" id="IPR002549">
    <property type="entry name" value="AI-2E-like"/>
</dbReference>
<evidence type="ECO:0000256" key="6">
    <source>
        <dbReference type="SAM" id="Phobius"/>
    </source>
</evidence>
<accession>A0A4Y8ZNN0</accession>
<comment type="caution">
    <text evidence="7">The sequence shown here is derived from an EMBL/GenBank/DDBJ whole genome shotgun (WGS) entry which is preliminary data.</text>
</comment>
<dbReference type="AlphaFoldDB" id="A0A4Y8ZNN0"/>
<evidence type="ECO:0000313" key="8">
    <source>
        <dbReference type="Proteomes" id="UP000298213"/>
    </source>
</evidence>
<feature type="transmembrane region" description="Helical" evidence="6">
    <location>
        <begin position="141"/>
        <end position="163"/>
    </location>
</feature>
<proteinExistence type="inferred from homology"/>
<feature type="transmembrane region" description="Helical" evidence="6">
    <location>
        <begin position="10"/>
        <end position="28"/>
    </location>
</feature>
<dbReference type="RefSeq" id="WP_135089222.1">
    <property type="nucleotide sequence ID" value="NZ_SPDV01000040.1"/>
</dbReference>
<feature type="transmembrane region" description="Helical" evidence="6">
    <location>
        <begin position="226"/>
        <end position="245"/>
    </location>
</feature>
<evidence type="ECO:0000313" key="7">
    <source>
        <dbReference type="EMBL" id="TFI57057.1"/>
    </source>
</evidence>
<dbReference type="GO" id="GO:0055085">
    <property type="term" value="P:transmembrane transport"/>
    <property type="evidence" value="ECO:0007669"/>
    <property type="project" value="TreeGrafter"/>
</dbReference>
<keyword evidence="3 6" id="KW-0812">Transmembrane</keyword>